<keyword evidence="2" id="KW-1185">Reference proteome</keyword>
<sequence>MTDWCATLGTVQLNFLDDGAQLFPQAMTSDRLDQLKEILSHLPPDHAGLRLRGVEGLMPFLAVSGQIGSCAASVLGEDCRPVRALLFDKTAAANWALGWHQDRTIAVKARVPVDSFKTWSIKSGMHHVEPPFALLSGMVTLRVHIDPVPAGNAPLLIAPGSHKLGRIAEEDVRDVVRRCGTVACLAEPGDVWLYATSILHASDAATTPMHRRVLQVDFSVGELPGGLEWLGI</sequence>
<dbReference type="Pfam" id="PF05721">
    <property type="entry name" value="PhyH"/>
    <property type="match status" value="1"/>
</dbReference>
<evidence type="ECO:0000313" key="1">
    <source>
        <dbReference type="EMBL" id="QDF42453.2"/>
    </source>
</evidence>
<organism evidence="1 2">
    <name type="scientific">Bradyrhizobium symbiodeficiens</name>
    <dbReference type="NCBI Taxonomy" id="1404367"/>
    <lineage>
        <taxon>Bacteria</taxon>
        <taxon>Pseudomonadati</taxon>
        <taxon>Pseudomonadota</taxon>
        <taxon>Alphaproteobacteria</taxon>
        <taxon>Hyphomicrobiales</taxon>
        <taxon>Nitrobacteraceae</taxon>
        <taxon>Bradyrhizobium</taxon>
    </lineage>
</organism>
<keyword evidence="1" id="KW-0560">Oxidoreductase</keyword>
<reference evidence="2" key="1">
    <citation type="submission" date="2019-06" db="EMBL/GenBank/DDBJ databases">
        <title>Whole-Genome Sequence of Bradyrhizobium sp. 3 Strain 65S1MB.</title>
        <authorList>
            <person name="Bromfield E.S.P."/>
            <person name="Cloutier S."/>
            <person name="Nguyen H.D.T."/>
        </authorList>
    </citation>
    <scope>NUCLEOTIDE SEQUENCE [LARGE SCALE GENOMIC DNA]</scope>
    <source>
        <strain evidence="2">65S1MB</strain>
    </source>
</reference>
<dbReference type="Gene3D" id="2.60.120.620">
    <property type="entry name" value="q2cbj1_9rhob like domain"/>
    <property type="match status" value="1"/>
</dbReference>
<dbReference type="EMBL" id="CP041090">
    <property type="protein sequence ID" value="QDF42453.2"/>
    <property type="molecule type" value="Genomic_DNA"/>
</dbReference>
<protein>
    <submittedName>
        <fullName evidence="1">Phytanoyl-CoA dioxygenase family protein</fullName>
    </submittedName>
</protein>
<dbReference type="SUPFAM" id="SSF51197">
    <property type="entry name" value="Clavaminate synthase-like"/>
    <property type="match status" value="1"/>
</dbReference>
<evidence type="ECO:0000313" key="2">
    <source>
        <dbReference type="Proteomes" id="UP000319298"/>
    </source>
</evidence>
<name>A0ABX5WGN0_9BRAD</name>
<dbReference type="RefSeq" id="WP_244621093.1">
    <property type="nucleotide sequence ID" value="NZ_CP041090.2"/>
</dbReference>
<reference evidence="1 2" key="2">
    <citation type="journal article" date="2020" name="Int. J. Syst. Evol. Microbiol.">
        <title>Description and complete genome sequences of Bradyrhizobium symbiodeficiens sp. nov., a non-symbiotic bacterium associated with legumes native to Canada.</title>
        <authorList>
            <person name="Bromfield E.S.P."/>
            <person name="Cloutier S."/>
            <person name="Nguyen H.D.T."/>
        </authorList>
    </citation>
    <scope>NUCLEOTIDE SEQUENCE [LARGE SCALE GENOMIC DNA]</scope>
    <source>
        <strain evidence="1 2">65S1MB</strain>
    </source>
</reference>
<dbReference type="InterPro" id="IPR008775">
    <property type="entry name" value="Phytyl_CoA_dOase-like"/>
</dbReference>
<dbReference type="GO" id="GO:0051213">
    <property type="term" value="F:dioxygenase activity"/>
    <property type="evidence" value="ECO:0007669"/>
    <property type="project" value="UniProtKB-KW"/>
</dbReference>
<accession>A0ABX5WGN0</accession>
<dbReference type="Proteomes" id="UP000319298">
    <property type="component" value="Chromosome"/>
</dbReference>
<gene>
    <name evidence="1" type="ORF">FJN17_21345</name>
</gene>
<keyword evidence="1" id="KW-0223">Dioxygenase</keyword>
<proteinExistence type="predicted"/>